<evidence type="ECO:0000259" key="4">
    <source>
        <dbReference type="Pfam" id="PF01156"/>
    </source>
</evidence>
<organism evidence="5 6">
    <name type="scientific">Acrodontium crateriforme</name>
    <dbReference type="NCBI Taxonomy" id="150365"/>
    <lineage>
        <taxon>Eukaryota</taxon>
        <taxon>Fungi</taxon>
        <taxon>Dikarya</taxon>
        <taxon>Ascomycota</taxon>
        <taxon>Pezizomycotina</taxon>
        <taxon>Dothideomycetes</taxon>
        <taxon>Dothideomycetidae</taxon>
        <taxon>Mycosphaerellales</taxon>
        <taxon>Teratosphaeriaceae</taxon>
        <taxon>Acrodontium</taxon>
    </lineage>
</organism>
<feature type="domain" description="Inosine/uridine-preferring nucleoside hydrolase" evidence="4">
    <location>
        <begin position="17"/>
        <end position="365"/>
    </location>
</feature>
<protein>
    <submittedName>
        <fullName evidence="5">Uridine nucleosidase</fullName>
    </submittedName>
</protein>
<dbReference type="SUPFAM" id="SSF53590">
    <property type="entry name" value="Nucleoside hydrolase"/>
    <property type="match status" value="1"/>
</dbReference>
<dbReference type="InterPro" id="IPR023186">
    <property type="entry name" value="IUNH"/>
</dbReference>
<evidence type="ECO:0000256" key="1">
    <source>
        <dbReference type="ARBA" id="ARBA00009176"/>
    </source>
</evidence>
<dbReference type="Gene3D" id="3.90.245.10">
    <property type="entry name" value="Ribonucleoside hydrolase-like"/>
    <property type="match status" value="1"/>
</dbReference>
<dbReference type="Proteomes" id="UP001303373">
    <property type="component" value="Chromosome 2"/>
</dbReference>
<dbReference type="CDD" id="cd02651">
    <property type="entry name" value="nuc_hydro_IU_UC_XIUA"/>
    <property type="match status" value="1"/>
</dbReference>
<evidence type="ECO:0000256" key="2">
    <source>
        <dbReference type="ARBA" id="ARBA00022801"/>
    </source>
</evidence>
<accession>A0AAQ3R7P8</accession>
<dbReference type="AlphaFoldDB" id="A0AAQ3R7P8"/>
<keyword evidence="6" id="KW-1185">Reference proteome</keyword>
<comment type="similarity">
    <text evidence="1">Belongs to the IUNH family.</text>
</comment>
<evidence type="ECO:0000313" key="5">
    <source>
        <dbReference type="EMBL" id="WPG98425.1"/>
    </source>
</evidence>
<keyword evidence="2" id="KW-0378">Hydrolase</keyword>
<dbReference type="PANTHER" id="PTHR12304">
    <property type="entry name" value="INOSINE-URIDINE PREFERRING NUCLEOSIDE HYDROLASE"/>
    <property type="match status" value="1"/>
</dbReference>
<evidence type="ECO:0000313" key="6">
    <source>
        <dbReference type="Proteomes" id="UP001303373"/>
    </source>
</evidence>
<dbReference type="GO" id="GO:0005829">
    <property type="term" value="C:cytosol"/>
    <property type="evidence" value="ECO:0007669"/>
    <property type="project" value="TreeGrafter"/>
</dbReference>
<proteinExistence type="inferred from homology"/>
<reference evidence="5 6" key="1">
    <citation type="submission" date="2023-11" db="EMBL/GenBank/DDBJ databases">
        <title>An acidophilic fungus is an integral part of prey digestion in a carnivorous sundew plant.</title>
        <authorList>
            <person name="Tsai I.J."/>
        </authorList>
    </citation>
    <scope>NUCLEOTIDE SEQUENCE [LARGE SCALE GENOMIC DNA]</scope>
    <source>
        <strain evidence="5">169a</strain>
    </source>
</reference>
<dbReference type="Pfam" id="PF01156">
    <property type="entry name" value="IU_nuc_hydro"/>
    <property type="match status" value="1"/>
</dbReference>
<dbReference type="GO" id="GO:0008477">
    <property type="term" value="F:purine nucleosidase activity"/>
    <property type="evidence" value="ECO:0007669"/>
    <property type="project" value="TreeGrafter"/>
</dbReference>
<dbReference type="EMBL" id="CP138581">
    <property type="protein sequence ID" value="WPG98425.1"/>
    <property type="molecule type" value="Genomic_DNA"/>
</dbReference>
<dbReference type="GO" id="GO:0006152">
    <property type="term" value="P:purine nucleoside catabolic process"/>
    <property type="evidence" value="ECO:0007669"/>
    <property type="project" value="TreeGrafter"/>
</dbReference>
<keyword evidence="3" id="KW-0326">Glycosidase</keyword>
<name>A0AAQ3R7P8_9PEZI</name>
<dbReference type="PANTHER" id="PTHR12304:SF4">
    <property type="entry name" value="URIDINE NUCLEOSIDASE"/>
    <property type="match status" value="1"/>
</dbReference>
<dbReference type="InterPro" id="IPR036452">
    <property type="entry name" value="Ribo_hydro-like"/>
</dbReference>
<gene>
    <name evidence="5" type="ORF">R9X50_00121500</name>
</gene>
<sequence length="399" mass="42738">MSPAYSSGLSKQKQVPIWLDCDTGHDDAFAVLLSAQHPAAKLLGISTVYGNAPLERTTENTRAILKAIGREDVPVFPGAQRPLSREAAHAPDIHGETGLDGTTFLPEPTVPARTDMSAVDAMIQFISSQPRGCVWIVAVACLTNIAMLFAKRGDLVNHIAGLSIMGGAIGDRFTNAPMGKTKGGGERFGNWTPWAEFNIYIDPEAADIIFSNPALAAKTTLITLDLTHQFLATPEIQYGFLGIGQSWNSEPTMRSVTPLRRLFFEILTFFAKTYAEQFGLVAGPPNHDPLAVAIVLVPQFFGCNALGECSGDQGERFHVKIITDGAHSSSGDITSDPSQCGRTVATLLPPGYEGVRIPRGLNTKELWALLEGCLSRAEHSIAGAFVGLSSVMKSEVTQS</sequence>
<evidence type="ECO:0000256" key="3">
    <source>
        <dbReference type="ARBA" id="ARBA00023295"/>
    </source>
</evidence>
<dbReference type="InterPro" id="IPR001910">
    <property type="entry name" value="Inosine/uridine_hydrolase_dom"/>
</dbReference>